<dbReference type="PANTHER" id="PTHR23108">
    <property type="entry name" value="METHYLTRANSFERASE-RELATED"/>
    <property type="match status" value="1"/>
</dbReference>
<proteinExistence type="predicted"/>
<dbReference type="EMBL" id="JAMRDG010000001">
    <property type="protein sequence ID" value="KAJ3708101.1"/>
    <property type="molecule type" value="Genomic_DNA"/>
</dbReference>
<protein>
    <recommendedName>
        <fullName evidence="3">Methyltransferase-like protein 22</fullName>
    </recommendedName>
</protein>
<name>A0AAD6F0L4_9POAL</name>
<dbReference type="InterPro" id="IPR038899">
    <property type="entry name" value="METTL22"/>
</dbReference>
<dbReference type="SUPFAM" id="SSF53335">
    <property type="entry name" value="S-adenosyl-L-methionine-dependent methyltransferases"/>
    <property type="match status" value="1"/>
</dbReference>
<reference evidence="1 2" key="1">
    <citation type="journal article" date="2022" name="Cell">
        <title>Repeat-based holocentromeres influence genome architecture and karyotype evolution.</title>
        <authorList>
            <person name="Hofstatter P.G."/>
            <person name="Thangavel G."/>
            <person name="Lux T."/>
            <person name="Neumann P."/>
            <person name="Vondrak T."/>
            <person name="Novak P."/>
            <person name="Zhang M."/>
            <person name="Costa L."/>
            <person name="Castellani M."/>
            <person name="Scott A."/>
            <person name="Toegelov H."/>
            <person name="Fuchs J."/>
            <person name="Mata-Sucre Y."/>
            <person name="Dias Y."/>
            <person name="Vanzela A.L.L."/>
            <person name="Huettel B."/>
            <person name="Almeida C.C.S."/>
            <person name="Simkova H."/>
            <person name="Souza G."/>
            <person name="Pedrosa-Harand A."/>
            <person name="Macas J."/>
            <person name="Mayer K.F.X."/>
            <person name="Houben A."/>
            <person name="Marques A."/>
        </authorList>
    </citation>
    <scope>NUCLEOTIDE SEQUENCE [LARGE SCALE GENOMIC DNA]</scope>
    <source>
        <strain evidence="1">RhyTen1mFocal</strain>
    </source>
</reference>
<dbReference type="AlphaFoldDB" id="A0AAD6F0L4"/>
<dbReference type="Gene3D" id="3.40.50.150">
    <property type="entry name" value="Vaccinia Virus protein VP39"/>
    <property type="match status" value="1"/>
</dbReference>
<dbReference type="GO" id="GO:0008276">
    <property type="term" value="F:protein methyltransferase activity"/>
    <property type="evidence" value="ECO:0007669"/>
    <property type="project" value="InterPro"/>
</dbReference>
<dbReference type="PANTHER" id="PTHR23108:SF0">
    <property type="entry name" value="METHYLTRANSFERASE-LIKE PROTEIN 22"/>
    <property type="match status" value="1"/>
</dbReference>
<evidence type="ECO:0000313" key="2">
    <source>
        <dbReference type="Proteomes" id="UP001210211"/>
    </source>
</evidence>
<sequence length="347" mass="39316">MLSFKLGAYKMEQEQEQEEDEVMSEVHLGCPPHFTGPFISRFTFSLPSLETRDGNKLSSTCTEVGILPKEATLDEDGDLVLDRRKNMTERCESYEFAIQHNITSSLQNVGLQVWKASLVLTDFVLHKCLTSSEFNGVTAIELGAGTGLVGIALARSAKSVYITDRGIGILDNCLENVNLCSRLLSLQENRLHVRELDWNEPWPPLLGSNDLSQTRLKYTWSSKEIEEAERATVLLAADVIYSDDLTDLFFAILEKLMSHGSDKVLYLALEKRYNFSLDELDVVANGYSHFRSFLKDESDCGSLDSASFPCFVGKQVDLQEIPQYIREYERGKDLEIWKVTYRQKHLS</sequence>
<comment type="caution">
    <text evidence="1">The sequence shown here is derived from an EMBL/GenBank/DDBJ whole genome shotgun (WGS) entry which is preliminary data.</text>
</comment>
<keyword evidence="2" id="KW-1185">Reference proteome</keyword>
<evidence type="ECO:0000313" key="1">
    <source>
        <dbReference type="EMBL" id="KAJ3708101.1"/>
    </source>
</evidence>
<organism evidence="1 2">
    <name type="scientific">Rhynchospora tenuis</name>
    <dbReference type="NCBI Taxonomy" id="198213"/>
    <lineage>
        <taxon>Eukaryota</taxon>
        <taxon>Viridiplantae</taxon>
        <taxon>Streptophyta</taxon>
        <taxon>Embryophyta</taxon>
        <taxon>Tracheophyta</taxon>
        <taxon>Spermatophyta</taxon>
        <taxon>Magnoliopsida</taxon>
        <taxon>Liliopsida</taxon>
        <taxon>Poales</taxon>
        <taxon>Cyperaceae</taxon>
        <taxon>Cyperoideae</taxon>
        <taxon>Rhynchosporeae</taxon>
        <taxon>Rhynchospora</taxon>
    </lineage>
</organism>
<dbReference type="Proteomes" id="UP001210211">
    <property type="component" value="Unassembled WGS sequence"/>
</dbReference>
<dbReference type="InterPro" id="IPR029063">
    <property type="entry name" value="SAM-dependent_MTases_sf"/>
</dbReference>
<dbReference type="InterPro" id="IPR019410">
    <property type="entry name" value="Methyltransf_16"/>
</dbReference>
<evidence type="ECO:0008006" key="3">
    <source>
        <dbReference type="Google" id="ProtNLM"/>
    </source>
</evidence>
<accession>A0AAD6F0L4</accession>
<dbReference type="Pfam" id="PF10294">
    <property type="entry name" value="Methyltransf_16"/>
    <property type="match status" value="1"/>
</dbReference>
<dbReference type="GO" id="GO:0005634">
    <property type="term" value="C:nucleus"/>
    <property type="evidence" value="ECO:0007669"/>
    <property type="project" value="TreeGrafter"/>
</dbReference>
<gene>
    <name evidence="1" type="ORF">LUZ61_011806</name>
</gene>